<dbReference type="SUPFAM" id="SSF47090">
    <property type="entry name" value="PGBD-like"/>
    <property type="match status" value="2"/>
</dbReference>
<reference evidence="3" key="1">
    <citation type="submission" date="2023-07" db="EMBL/GenBank/DDBJ databases">
        <title>30 novel species of actinomycetes from the DSMZ collection.</title>
        <authorList>
            <person name="Nouioui I."/>
        </authorList>
    </citation>
    <scope>NUCLEOTIDE SEQUENCE [LARGE SCALE GENOMIC DNA]</scope>
    <source>
        <strain evidence="3">DSM 44918</strain>
    </source>
</reference>
<sequence>MRAKARTRRLVSSALIAGISVGSLGIAGVAHATPAESATTRSAAVTPLATVNFGVPTSHARCLQVWLERSWGYEGPIDGLLGTESWMAYQRYLAHRWGYDGPIDGIVGSGTVSALQRSLVAWGYDGEIDGIPGPETREAFQTMAAAC</sequence>
<keyword evidence="3" id="KW-1185">Reference proteome</keyword>
<dbReference type="Proteomes" id="UP001183420">
    <property type="component" value="Unassembled WGS sequence"/>
</dbReference>
<proteinExistence type="predicted"/>
<accession>A0ABU2LLX0</accession>
<dbReference type="RefSeq" id="WP_311597343.1">
    <property type="nucleotide sequence ID" value="NZ_JAVREM010000007.1"/>
</dbReference>
<feature type="signal peptide" evidence="1">
    <location>
        <begin position="1"/>
        <end position="32"/>
    </location>
</feature>
<gene>
    <name evidence="2" type="ORF">RNC47_09575</name>
</gene>
<keyword evidence="1" id="KW-0732">Signal</keyword>
<dbReference type="InterPro" id="IPR036365">
    <property type="entry name" value="PGBD-like_sf"/>
</dbReference>
<dbReference type="EMBL" id="JAVREM010000007">
    <property type="protein sequence ID" value="MDT0318584.1"/>
    <property type="molecule type" value="Genomic_DNA"/>
</dbReference>
<evidence type="ECO:0000313" key="2">
    <source>
        <dbReference type="EMBL" id="MDT0318584.1"/>
    </source>
</evidence>
<name>A0ABU2LLX0_9ACTN</name>
<protein>
    <submittedName>
        <fullName evidence="2">Peptidoglycan-binding domain-containing protein</fullName>
    </submittedName>
</protein>
<evidence type="ECO:0000256" key="1">
    <source>
        <dbReference type="SAM" id="SignalP"/>
    </source>
</evidence>
<feature type="chain" id="PRO_5045843107" evidence="1">
    <location>
        <begin position="33"/>
        <end position="147"/>
    </location>
</feature>
<organism evidence="2 3">
    <name type="scientific">Streptomyces millisiae</name>
    <dbReference type="NCBI Taxonomy" id="3075542"/>
    <lineage>
        <taxon>Bacteria</taxon>
        <taxon>Bacillati</taxon>
        <taxon>Actinomycetota</taxon>
        <taxon>Actinomycetes</taxon>
        <taxon>Kitasatosporales</taxon>
        <taxon>Streptomycetaceae</taxon>
        <taxon>Streptomyces</taxon>
    </lineage>
</organism>
<evidence type="ECO:0000313" key="3">
    <source>
        <dbReference type="Proteomes" id="UP001183420"/>
    </source>
</evidence>
<comment type="caution">
    <text evidence="2">The sequence shown here is derived from an EMBL/GenBank/DDBJ whole genome shotgun (WGS) entry which is preliminary data.</text>
</comment>